<sequence length="288" mass="30356">MVFNFRVAVVSCVVALAAAAFVQADTAPPAAVQEAVIDMGTKNRASLSLSLSLSHVFSLLIQLISSISAVLTGGVQATFTFAPLADSPVGATVTVVTRKLPSPAPEAGFEYHIHVNPVGPNNDCGATGGHLDPTNVGMATTCDPDTPEKCQEGDLSGKHGNLMPEDLPEGDVVVYVDVLTYVDHQLQFSGEDTTIVGRSVVVHSNGTRIACANLVPSACHKSTLESVDSKKTKTTLEGPQTGEKEEDGENEDEVEGGEEGIHVRTKLDLGLSFPVTALRGLRSRRRLR</sequence>
<keyword evidence="5" id="KW-1185">Reference proteome</keyword>
<accession>A0A9P3H1E3</accession>
<dbReference type="InterPro" id="IPR036423">
    <property type="entry name" value="SOD-like_Cu/Zn_dom_sf"/>
</dbReference>
<evidence type="ECO:0000259" key="3">
    <source>
        <dbReference type="Pfam" id="PF00080"/>
    </source>
</evidence>
<proteinExistence type="predicted"/>
<feature type="signal peptide" evidence="2">
    <location>
        <begin position="1"/>
        <end position="24"/>
    </location>
</feature>
<dbReference type="Pfam" id="PF00080">
    <property type="entry name" value="Sod_Cu"/>
    <property type="match status" value="1"/>
</dbReference>
<reference evidence="4" key="2">
    <citation type="journal article" date="2022" name="Microbiol. Resour. Announc.">
        <title>Whole-Genome Sequence of Entomortierella parvispora E1425, a Mucoromycotan Fungus Associated with Burkholderiaceae-Related Endosymbiotic Bacteria.</title>
        <authorList>
            <person name="Herlambang A."/>
            <person name="Guo Y."/>
            <person name="Takashima Y."/>
            <person name="Narisawa K."/>
            <person name="Ohta H."/>
            <person name="Nishizawa T."/>
        </authorList>
    </citation>
    <scope>NUCLEOTIDE SEQUENCE</scope>
    <source>
        <strain evidence="4">E1425</strain>
    </source>
</reference>
<dbReference type="PANTHER" id="PTHR20910">
    <property type="entry name" value="AGAP001623-PA"/>
    <property type="match status" value="1"/>
</dbReference>
<dbReference type="PANTHER" id="PTHR20910:SF1">
    <property type="entry name" value="SUPEROXIDE DISMUTASE COPPER_ZINC BINDING DOMAIN-CONTAINING PROTEIN"/>
    <property type="match status" value="1"/>
</dbReference>
<dbReference type="Proteomes" id="UP000827284">
    <property type="component" value="Unassembled WGS sequence"/>
</dbReference>
<feature type="chain" id="PRO_5040490999" description="Superoxide dismutase copper/zinc binding domain-containing protein" evidence="2">
    <location>
        <begin position="25"/>
        <end position="288"/>
    </location>
</feature>
<reference evidence="4" key="1">
    <citation type="submission" date="2021-11" db="EMBL/GenBank/DDBJ databases">
        <authorList>
            <person name="Herlambang A."/>
            <person name="Guo Y."/>
            <person name="Takashima Y."/>
            <person name="Nishizawa T."/>
        </authorList>
    </citation>
    <scope>NUCLEOTIDE SEQUENCE</scope>
    <source>
        <strain evidence="4">E1425</strain>
    </source>
</reference>
<dbReference type="SUPFAM" id="SSF49329">
    <property type="entry name" value="Cu,Zn superoxide dismutase-like"/>
    <property type="match status" value="1"/>
</dbReference>
<feature type="compositionally biased region" description="Acidic residues" evidence="1">
    <location>
        <begin position="244"/>
        <end position="258"/>
    </location>
</feature>
<comment type="caution">
    <text evidence="4">The sequence shown here is derived from an EMBL/GenBank/DDBJ whole genome shotgun (WGS) entry which is preliminary data.</text>
</comment>
<feature type="region of interest" description="Disordered" evidence="1">
    <location>
        <begin position="226"/>
        <end position="261"/>
    </location>
</feature>
<dbReference type="GO" id="GO:0006801">
    <property type="term" value="P:superoxide metabolic process"/>
    <property type="evidence" value="ECO:0007669"/>
    <property type="project" value="InterPro"/>
</dbReference>
<evidence type="ECO:0000313" key="4">
    <source>
        <dbReference type="EMBL" id="GJJ68358.1"/>
    </source>
</evidence>
<evidence type="ECO:0000256" key="1">
    <source>
        <dbReference type="SAM" id="MobiDB-lite"/>
    </source>
</evidence>
<evidence type="ECO:0000256" key="2">
    <source>
        <dbReference type="SAM" id="SignalP"/>
    </source>
</evidence>
<dbReference type="AlphaFoldDB" id="A0A9P3H1E3"/>
<keyword evidence="2" id="KW-0732">Signal</keyword>
<gene>
    <name evidence="4" type="ORF">EMPS_00704</name>
</gene>
<organism evidence="4 5">
    <name type="scientific">Entomortierella parvispora</name>
    <dbReference type="NCBI Taxonomy" id="205924"/>
    <lineage>
        <taxon>Eukaryota</taxon>
        <taxon>Fungi</taxon>
        <taxon>Fungi incertae sedis</taxon>
        <taxon>Mucoromycota</taxon>
        <taxon>Mortierellomycotina</taxon>
        <taxon>Mortierellomycetes</taxon>
        <taxon>Mortierellales</taxon>
        <taxon>Mortierellaceae</taxon>
        <taxon>Entomortierella</taxon>
    </lineage>
</organism>
<dbReference type="Gene3D" id="2.60.40.200">
    <property type="entry name" value="Superoxide dismutase, copper/zinc binding domain"/>
    <property type="match status" value="1"/>
</dbReference>
<evidence type="ECO:0000313" key="5">
    <source>
        <dbReference type="Proteomes" id="UP000827284"/>
    </source>
</evidence>
<protein>
    <recommendedName>
        <fullName evidence="3">Superoxide dismutase copper/zinc binding domain-containing protein</fullName>
    </recommendedName>
</protein>
<dbReference type="InterPro" id="IPR053257">
    <property type="entry name" value="Cu-only_SOD"/>
</dbReference>
<name>A0A9P3H1E3_9FUNG</name>
<dbReference type="InterPro" id="IPR001424">
    <property type="entry name" value="SOD_Cu_Zn_dom"/>
</dbReference>
<dbReference type="EMBL" id="BQFW01000001">
    <property type="protein sequence ID" value="GJJ68358.1"/>
    <property type="molecule type" value="Genomic_DNA"/>
</dbReference>
<dbReference type="GO" id="GO:0046872">
    <property type="term" value="F:metal ion binding"/>
    <property type="evidence" value="ECO:0007669"/>
    <property type="project" value="InterPro"/>
</dbReference>
<feature type="domain" description="Superoxide dismutase copper/zinc binding" evidence="3">
    <location>
        <begin position="89"/>
        <end position="206"/>
    </location>
</feature>
<dbReference type="OrthoDB" id="159229at2759"/>